<sequence>MTGVSLIELQHADTGWVILAVSGEIDVATSGRLAYHLERLLERSGHGVVVNLSHTRFCDCTGLRALIRSHEHAYELGAQLRLVLPTPGGAVARLLFLLGIADLIPTYTSLQQALSDPAAAPSPSA</sequence>
<accession>A0ABP7HGF8</accession>
<dbReference type="PANTHER" id="PTHR33495">
    <property type="entry name" value="ANTI-SIGMA FACTOR ANTAGONIST TM_1081-RELATED-RELATED"/>
    <property type="match status" value="1"/>
</dbReference>
<comment type="caution">
    <text evidence="2">The sequence shown here is derived from an EMBL/GenBank/DDBJ whole genome shotgun (WGS) entry which is preliminary data.</text>
</comment>
<dbReference type="InterPro" id="IPR036513">
    <property type="entry name" value="STAS_dom_sf"/>
</dbReference>
<protein>
    <recommendedName>
        <fullName evidence="1">STAS domain-containing protein</fullName>
    </recommendedName>
</protein>
<dbReference type="Pfam" id="PF01740">
    <property type="entry name" value="STAS"/>
    <property type="match status" value="1"/>
</dbReference>
<proteinExistence type="predicted"/>
<dbReference type="EMBL" id="BAAAZR010000001">
    <property type="protein sequence ID" value="GAA3789897.1"/>
    <property type="molecule type" value="Genomic_DNA"/>
</dbReference>
<dbReference type="RefSeq" id="WP_344933847.1">
    <property type="nucleotide sequence ID" value="NZ_BAAAZR010000001.1"/>
</dbReference>
<dbReference type="Gene3D" id="3.30.750.24">
    <property type="entry name" value="STAS domain"/>
    <property type="match status" value="1"/>
</dbReference>
<dbReference type="SUPFAM" id="SSF52091">
    <property type="entry name" value="SpoIIaa-like"/>
    <property type="match status" value="1"/>
</dbReference>
<dbReference type="CDD" id="cd07043">
    <property type="entry name" value="STAS_anti-anti-sigma_factors"/>
    <property type="match status" value="1"/>
</dbReference>
<dbReference type="Proteomes" id="UP001500888">
    <property type="component" value="Unassembled WGS sequence"/>
</dbReference>
<evidence type="ECO:0000259" key="1">
    <source>
        <dbReference type="PROSITE" id="PS50801"/>
    </source>
</evidence>
<dbReference type="PANTHER" id="PTHR33495:SF2">
    <property type="entry name" value="ANTI-SIGMA FACTOR ANTAGONIST TM_1081-RELATED"/>
    <property type="match status" value="1"/>
</dbReference>
<name>A0ABP7HGF8_9ACTN</name>
<dbReference type="InterPro" id="IPR002645">
    <property type="entry name" value="STAS_dom"/>
</dbReference>
<organism evidence="2 3">
    <name type="scientific">Sphaerisporangium flaviroseum</name>
    <dbReference type="NCBI Taxonomy" id="509199"/>
    <lineage>
        <taxon>Bacteria</taxon>
        <taxon>Bacillati</taxon>
        <taxon>Actinomycetota</taxon>
        <taxon>Actinomycetes</taxon>
        <taxon>Streptosporangiales</taxon>
        <taxon>Streptosporangiaceae</taxon>
        <taxon>Sphaerisporangium</taxon>
    </lineage>
</organism>
<dbReference type="PROSITE" id="PS50801">
    <property type="entry name" value="STAS"/>
    <property type="match status" value="1"/>
</dbReference>
<keyword evidence="3" id="KW-1185">Reference proteome</keyword>
<evidence type="ECO:0000313" key="3">
    <source>
        <dbReference type="Proteomes" id="UP001500888"/>
    </source>
</evidence>
<reference evidence="3" key="1">
    <citation type="journal article" date="2019" name="Int. J. Syst. Evol. Microbiol.">
        <title>The Global Catalogue of Microorganisms (GCM) 10K type strain sequencing project: providing services to taxonomists for standard genome sequencing and annotation.</title>
        <authorList>
            <consortium name="The Broad Institute Genomics Platform"/>
            <consortium name="The Broad Institute Genome Sequencing Center for Infectious Disease"/>
            <person name="Wu L."/>
            <person name="Ma J."/>
        </authorList>
    </citation>
    <scope>NUCLEOTIDE SEQUENCE [LARGE SCALE GENOMIC DNA]</scope>
    <source>
        <strain evidence="3">JCM 16908</strain>
    </source>
</reference>
<evidence type="ECO:0000313" key="2">
    <source>
        <dbReference type="EMBL" id="GAA3789897.1"/>
    </source>
</evidence>
<gene>
    <name evidence="2" type="ORF">GCM10022226_05970</name>
</gene>
<feature type="domain" description="STAS" evidence="1">
    <location>
        <begin position="15"/>
        <end position="117"/>
    </location>
</feature>